<dbReference type="GO" id="GO:0016020">
    <property type="term" value="C:membrane"/>
    <property type="evidence" value="ECO:0007669"/>
    <property type="project" value="UniProtKB-SubCell"/>
</dbReference>
<evidence type="ECO:0000256" key="1">
    <source>
        <dbReference type="ARBA" id="ARBA00004141"/>
    </source>
</evidence>
<comment type="subcellular location">
    <subcellularLocation>
        <location evidence="1">Membrane</location>
        <topology evidence="1">Multi-pass membrane protein</topology>
    </subcellularLocation>
</comment>
<dbReference type="AlphaFoldDB" id="A0A411E9F2"/>
<keyword evidence="2 5" id="KW-0812">Transmembrane</keyword>
<gene>
    <name evidence="6" type="ORF">EQY75_06240</name>
</gene>
<evidence type="ECO:0000256" key="4">
    <source>
        <dbReference type="ARBA" id="ARBA00023136"/>
    </source>
</evidence>
<dbReference type="OrthoDB" id="1493324at2"/>
<proteinExistence type="predicted"/>
<feature type="transmembrane region" description="Helical" evidence="5">
    <location>
        <begin position="101"/>
        <end position="120"/>
    </location>
</feature>
<keyword evidence="7" id="KW-1185">Reference proteome</keyword>
<dbReference type="RefSeq" id="WP_129603871.1">
    <property type="nucleotide sequence ID" value="NZ_CP035544.1"/>
</dbReference>
<protein>
    <submittedName>
        <fullName evidence="6">DoxX family protein</fullName>
    </submittedName>
</protein>
<reference evidence="6 7" key="1">
    <citation type="submission" date="2019-01" db="EMBL/GenBank/DDBJ databases">
        <title>Muriicola soli sp. nov., isolated from soil.</title>
        <authorList>
            <person name="Kang H.J."/>
            <person name="Kim S.B."/>
        </authorList>
    </citation>
    <scope>NUCLEOTIDE SEQUENCE [LARGE SCALE GENOMIC DNA]</scope>
    <source>
        <strain evidence="6 7">MMS17-SY002</strain>
    </source>
</reference>
<sequence>MEIFIKVLQAIVGLSILNVWLVQYNKPTRWRGGDAKTILEEFKVYGLPAWFCYVVGTLKVILALLLLAAIWYPELKLAAASGLALLLAGSISMHFRINDPIIKSFPASLFLAMCLIIIFYG</sequence>
<feature type="transmembrane region" description="Helical" evidence="5">
    <location>
        <begin position="7"/>
        <end position="24"/>
    </location>
</feature>
<accession>A0A411E9F2</accession>
<dbReference type="InterPro" id="IPR032808">
    <property type="entry name" value="DoxX"/>
</dbReference>
<evidence type="ECO:0000256" key="3">
    <source>
        <dbReference type="ARBA" id="ARBA00022989"/>
    </source>
</evidence>
<dbReference type="KEGG" id="mur:EQY75_06240"/>
<evidence type="ECO:0000256" key="2">
    <source>
        <dbReference type="ARBA" id="ARBA00022692"/>
    </source>
</evidence>
<dbReference type="Proteomes" id="UP000290889">
    <property type="component" value="Chromosome"/>
</dbReference>
<feature type="transmembrane region" description="Helical" evidence="5">
    <location>
        <begin position="44"/>
        <end position="70"/>
    </location>
</feature>
<dbReference type="Pfam" id="PF13564">
    <property type="entry name" value="DoxX_2"/>
    <property type="match status" value="1"/>
</dbReference>
<dbReference type="EMBL" id="CP035544">
    <property type="protein sequence ID" value="QBA64164.1"/>
    <property type="molecule type" value="Genomic_DNA"/>
</dbReference>
<evidence type="ECO:0000256" key="5">
    <source>
        <dbReference type="SAM" id="Phobius"/>
    </source>
</evidence>
<keyword evidence="4 5" id="KW-0472">Membrane</keyword>
<evidence type="ECO:0000313" key="7">
    <source>
        <dbReference type="Proteomes" id="UP000290889"/>
    </source>
</evidence>
<keyword evidence="3 5" id="KW-1133">Transmembrane helix</keyword>
<organism evidence="6 7">
    <name type="scientific">Muriicola soli</name>
    <dbReference type="NCBI Taxonomy" id="2507538"/>
    <lineage>
        <taxon>Bacteria</taxon>
        <taxon>Pseudomonadati</taxon>
        <taxon>Bacteroidota</taxon>
        <taxon>Flavobacteriia</taxon>
        <taxon>Flavobacteriales</taxon>
        <taxon>Flavobacteriaceae</taxon>
        <taxon>Muriicola</taxon>
    </lineage>
</organism>
<feature type="transmembrane region" description="Helical" evidence="5">
    <location>
        <begin position="77"/>
        <end position="95"/>
    </location>
</feature>
<name>A0A411E9F2_9FLAO</name>
<evidence type="ECO:0000313" key="6">
    <source>
        <dbReference type="EMBL" id="QBA64164.1"/>
    </source>
</evidence>